<dbReference type="OrthoDB" id="2190159at2759"/>
<evidence type="ECO:0000256" key="4">
    <source>
        <dbReference type="ARBA" id="ARBA00018463"/>
    </source>
</evidence>
<evidence type="ECO:0000259" key="8">
    <source>
        <dbReference type="Pfam" id="PF10256"/>
    </source>
</evidence>
<dbReference type="InterPro" id="IPR019383">
    <property type="entry name" value="Golgin_A_7/ERF4"/>
</dbReference>
<evidence type="ECO:0000256" key="3">
    <source>
        <dbReference type="ARBA" id="ARBA00011396"/>
    </source>
</evidence>
<evidence type="ECO:0000256" key="5">
    <source>
        <dbReference type="ARBA" id="ARBA00022824"/>
    </source>
</evidence>
<dbReference type="GO" id="GO:0005789">
    <property type="term" value="C:endoplasmic reticulum membrane"/>
    <property type="evidence" value="ECO:0007669"/>
    <property type="project" value="UniProtKB-SubCell"/>
</dbReference>
<keyword evidence="5" id="KW-0256">Endoplasmic reticulum</keyword>
<name>A0A2A9NSI1_9AGAR</name>
<feature type="region of interest" description="Disordered" evidence="7">
    <location>
        <begin position="1"/>
        <end position="107"/>
    </location>
</feature>
<dbReference type="Pfam" id="PF10256">
    <property type="entry name" value="Erf4"/>
    <property type="match status" value="1"/>
</dbReference>
<evidence type="ECO:0000313" key="9">
    <source>
        <dbReference type="EMBL" id="PFH50726.1"/>
    </source>
</evidence>
<dbReference type="EMBL" id="KZ301998">
    <property type="protein sequence ID" value="PFH50726.1"/>
    <property type="molecule type" value="Genomic_DNA"/>
</dbReference>
<evidence type="ECO:0000256" key="1">
    <source>
        <dbReference type="ARBA" id="ARBA00004406"/>
    </source>
</evidence>
<sequence>MTANSVSNAQVEDESLHVTNDGAVPRRFSQEKPSFDTIGLASESSGAQGTSTTDEDQTKEVSWDPLQSPSKDGGDDDATAPVKGMDLTGEVEEGDVTDSNGRLEDRVETNTDAAKRASHLRFNIKPSSPPIWEVLGHTDNERQKEENGVHIAPRNQTRSLIPKSSYYYGSPGADTAYGTSPIGHIGVHHPREILRIERDYSGGEVIQFTPSYPLELEGRITPTQFLESINTINEILISAHSLRSSFVDNILAVFTLQLSRLIYVSHYKKEMRRLREVISELNEGLYNPVGLNILWPRNVAFLYVSLRLMINAFTT</sequence>
<feature type="compositionally biased region" description="Polar residues" evidence="7">
    <location>
        <begin position="42"/>
        <end position="52"/>
    </location>
</feature>
<dbReference type="Proteomes" id="UP000242287">
    <property type="component" value="Unassembled WGS sequence"/>
</dbReference>
<evidence type="ECO:0000256" key="7">
    <source>
        <dbReference type="SAM" id="MobiDB-lite"/>
    </source>
</evidence>
<keyword evidence="6" id="KW-0472">Membrane</keyword>
<proteinExistence type="inferred from homology"/>
<dbReference type="PANTHER" id="PTHR13254:SF0">
    <property type="entry name" value="GOLGIN SUBFAMILY A MEMBER 7_ERF4 DOMAIN-CONTAINING PROTEIN"/>
    <property type="match status" value="1"/>
</dbReference>
<protein>
    <recommendedName>
        <fullName evidence="4">Ras modification protein ERF4</fullName>
    </recommendedName>
</protein>
<dbReference type="PANTHER" id="PTHR13254">
    <property type="entry name" value="GOLGI AUTOANTIGEN, GOLGIN SUBFAMILY A, 7"/>
    <property type="match status" value="1"/>
</dbReference>
<dbReference type="GO" id="GO:0006612">
    <property type="term" value="P:protein targeting to membrane"/>
    <property type="evidence" value="ECO:0007669"/>
    <property type="project" value="TreeGrafter"/>
</dbReference>
<comment type="similarity">
    <text evidence="2">Belongs to the ERF4 family.</text>
</comment>
<feature type="compositionally biased region" description="Polar residues" evidence="7">
    <location>
        <begin position="1"/>
        <end position="10"/>
    </location>
</feature>
<dbReference type="STRING" id="703135.A0A2A9NSI1"/>
<dbReference type="InterPro" id="IPR051371">
    <property type="entry name" value="Ras_palmitoyltransferase"/>
</dbReference>
<reference evidence="9 10" key="1">
    <citation type="submission" date="2014-02" db="EMBL/GenBank/DDBJ databases">
        <title>Transposable element dynamics among asymbiotic and ectomycorrhizal Amanita fungi.</title>
        <authorList>
            <consortium name="DOE Joint Genome Institute"/>
            <person name="Hess J."/>
            <person name="Skrede I."/>
            <person name="Wolfe B."/>
            <person name="LaButti K."/>
            <person name="Ohm R.A."/>
            <person name="Grigoriev I.V."/>
            <person name="Pringle A."/>
        </authorList>
    </citation>
    <scope>NUCLEOTIDE SEQUENCE [LARGE SCALE GENOMIC DNA]</scope>
    <source>
        <strain evidence="9 10">SKay4041</strain>
    </source>
</reference>
<accession>A0A2A9NSI1</accession>
<gene>
    <name evidence="9" type="ORF">AMATHDRAFT_144367</name>
</gene>
<organism evidence="9 10">
    <name type="scientific">Amanita thiersii Skay4041</name>
    <dbReference type="NCBI Taxonomy" id="703135"/>
    <lineage>
        <taxon>Eukaryota</taxon>
        <taxon>Fungi</taxon>
        <taxon>Dikarya</taxon>
        <taxon>Basidiomycota</taxon>
        <taxon>Agaricomycotina</taxon>
        <taxon>Agaricomycetes</taxon>
        <taxon>Agaricomycetidae</taxon>
        <taxon>Agaricales</taxon>
        <taxon>Pluteineae</taxon>
        <taxon>Amanitaceae</taxon>
        <taxon>Amanita</taxon>
    </lineage>
</organism>
<dbReference type="GO" id="GO:0031211">
    <property type="term" value="C:endoplasmic reticulum palmitoyltransferase complex"/>
    <property type="evidence" value="ECO:0007669"/>
    <property type="project" value="TreeGrafter"/>
</dbReference>
<evidence type="ECO:0000256" key="6">
    <source>
        <dbReference type="ARBA" id="ARBA00023136"/>
    </source>
</evidence>
<keyword evidence="10" id="KW-1185">Reference proteome</keyword>
<dbReference type="AlphaFoldDB" id="A0A2A9NSI1"/>
<evidence type="ECO:0000313" key="10">
    <source>
        <dbReference type="Proteomes" id="UP000242287"/>
    </source>
</evidence>
<comment type="subcellular location">
    <subcellularLocation>
        <location evidence="1">Endoplasmic reticulum membrane</location>
        <topology evidence="1">Peripheral membrane protein</topology>
    </subcellularLocation>
</comment>
<evidence type="ECO:0000256" key="2">
    <source>
        <dbReference type="ARBA" id="ARBA00007732"/>
    </source>
</evidence>
<feature type="domain" description="Golgin subfamily A member 7/ERF4" evidence="8">
    <location>
        <begin position="193"/>
        <end position="304"/>
    </location>
</feature>
<comment type="subunit">
    <text evidence="3">Interacts with ERF2.</text>
</comment>